<dbReference type="EMBL" id="GEIB01000260">
    <property type="protein sequence ID" value="JAR87560.1"/>
    <property type="molecule type" value="Transcribed_RNA"/>
</dbReference>
<name>A0A147B9V1_9ACAR</name>
<dbReference type="AlphaFoldDB" id="A0A147B9V1"/>
<proteinExistence type="predicted"/>
<accession>A0A147B9V1</accession>
<protein>
    <submittedName>
        <fullName evidence="1">Uncharacterized protein</fullName>
    </submittedName>
</protein>
<evidence type="ECO:0000313" key="1">
    <source>
        <dbReference type="EMBL" id="JAR87560.1"/>
    </source>
</evidence>
<feature type="non-terminal residue" evidence="1">
    <location>
        <position position="1"/>
    </location>
</feature>
<reference evidence="1" key="1">
    <citation type="submission" date="2016-03" db="EMBL/GenBank/DDBJ databases">
        <title>Gut transcriptome analysis on engorged females of Ornithodoros mimon (Acari: Argasidae) and phylogenetic inferences of soft ticks.</title>
        <authorList>
            <person name="Landulfo G.A."/>
            <person name="Giovanni D."/>
            <person name="Carvalho E."/>
            <person name="Junqueira-de-Azevedo I."/>
            <person name="Patane J."/>
            <person name="Mendoca R."/>
            <person name="Barros-Battesti D."/>
        </authorList>
    </citation>
    <scope>NUCLEOTIDE SEQUENCE</scope>
    <source>
        <strain evidence="1">Females</strain>
        <tissue evidence="1">Gut</tissue>
    </source>
</reference>
<sequence>VAAAAPEGPCFKNPNFHHPQLDSPGDPTMEAARRFTTINHILLRSHRQKDEDCLCNRAISTLLCRICGRSLKGRLRRHCAQHPNVVHLMDINGCPSCHSREILECPVPPARRKPSPP</sequence>
<organism evidence="1">
    <name type="scientific">Alectorobius mimon</name>
    <dbReference type="NCBI Taxonomy" id="360319"/>
    <lineage>
        <taxon>Eukaryota</taxon>
        <taxon>Metazoa</taxon>
        <taxon>Ecdysozoa</taxon>
        <taxon>Arthropoda</taxon>
        <taxon>Chelicerata</taxon>
        <taxon>Arachnida</taxon>
        <taxon>Acari</taxon>
        <taxon>Parasitiformes</taxon>
        <taxon>Ixodida</taxon>
        <taxon>Ixodoidea</taxon>
        <taxon>Argasidae</taxon>
        <taxon>Ornithodorinae</taxon>
        <taxon>Alectorobius</taxon>
    </lineage>
</organism>